<evidence type="ECO:0000256" key="1">
    <source>
        <dbReference type="SAM" id="Phobius"/>
    </source>
</evidence>
<evidence type="ECO:0000313" key="2">
    <source>
        <dbReference type="EMBL" id="OEG12493.1"/>
    </source>
</evidence>
<sequence>MKNLTFSRIKLKNYFLALTYFLFGIFLSNKIPTNFLFIIIGIYLTVGFFHVKEMFKARTKHRHHEQNKEWDSNDSKSF</sequence>
<reference evidence="3" key="1">
    <citation type="submission" date="2016-09" db="EMBL/GenBank/DDBJ databases">
        <authorList>
            <person name="Gulvik C.A."/>
        </authorList>
    </citation>
    <scope>NUCLEOTIDE SEQUENCE [LARGE SCALE GENOMIC DNA]</scope>
    <source>
        <strain evidence="3">LMG 8895</strain>
    </source>
</reference>
<accession>A0A1E5GID8</accession>
<evidence type="ECO:0000313" key="3">
    <source>
        <dbReference type="Proteomes" id="UP000095094"/>
    </source>
</evidence>
<comment type="caution">
    <text evidence="2">The sequence shown here is derived from an EMBL/GenBank/DDBJ whole genome shotgun (WGS) entry which is preliminary data.</text>
</comment>
<gene>
    <name evidence="2" type="ORF">BCR25_08120</name>
</gene>
<feature type="transmembrane region" description="Helical" evidence="1">
    <location>
        <begin position="12"/>
        <end position="29"/>
    </location>
</feature>
<dbReference type="RefSeq" id="WP_069664194.1">
    <property type="nucleotide sequence ID" value="NZ_JBHUJJ010000001.1"/>
</dbReference>
<feature type="transmembrane region" description="Helical" evidence="1">
    <location>
        <begin position="35"/>
        <end position="51"/>
    </location>
</feature>
<keyword evidence="3" id="KW-1185">Reference proteome</keyword>
<dbReference type="EMBL" id="MIJY01000034">
    <property type="protein sequence ID" value="OEG12493.1"/>
    <property type="molecule type" value="Genomic_DNA"/>
</dbReference>
<dbReference type="AlphaFoldDB" id="A0A1E5GID8"/>
<name>A0A1E5GID8_9ENTE</name>
<dbReference type="Proteomes" id="UP000095094">
    <property type="component" value="Unassembled WGS sequence"/>
</dbReference>
<keyword evidence="1" id="KW-1133">Transmembrane helix</keyword>
<proteinExistence type="predicted"/>
<protein>
    <submittedName>
        <fullName evidence="2">Uncharacterized protein</fullName>
    </submittedName>
</protein>
<keyword evidence="1" id="KW-0472">Membrane</keyword>
<keyword evidence="1" id="KW-0812">Transmembrane</keyword>
<organism evidence="2 3">
    <name type="scientific">Enterococcus termitis</name>
    <dbReference type="NCBI Taxonomy" id="332950"/>
    <lineage>
        <taxon>Bacteria</taxon>
        <taxon>Bacillati</taxon>
        <taxon>Bacillota</taxon>
        <taxon>Bacilli</taxon>
        <taxon>Lactobacillales</taxon>
        <taxon>Enterococcaceae</taxon>
        <taxon>Enterococcus</taxon>
    </lineage>
</organism>